<evidence type="ECO:0000313" key="1">
    <source>
        <dbReference type="EMBL" id="QKZ24282.1"/>
    </source>
</evidence>
<dbReference type="Proteomes" id="UP000509418">
    <property type="component" value="Chromosome"/>
</dbReference>
<dbReference type="EMBL" id="CP056041">
    <property type="protein sequence ID" value="QKZ24282.1"/>
    <property type="molecule type" value="Genomic_DNA"/>
</dbReference>
<gene>
    <name evidence="1" type="ORF">HUT05_47245</name>
</gene>
<dbReference type="RefSeq" id="WP_176578813.1">
    <property type="nucleotide sequence ID" value="NZ_CBDRGH010000022.1"/>
</dbReference>
<protein>
    <submittedName>
        <fullName evidence="1">Uncharacterized protein</fullName>
    </submittedName>
</protein>
<proteinExistence type="predicted"/>
<evidence type="ECO:0000313" key="2">
    <source>
        <dbReference type="Proteomes" id="UP000509418"/>
    </source>
</evidence>
<keyword evidence="2" id="KW-1185">Reference proteome</keyword>
<name>A0A7H8TMW4_STRCX</name>
<dbReference type="AlphaFoldDB" id="A0A7H8TMW4"/>
<accession>A0A7H8TMW4</accession>
<organism evidence="1 2">
    <name type="scientific">Streptomyces chartreusis</name>
    <dbReference type="NCBI Taxonomy" id="1969"/>
    <lineage>
        <taxon>Bacteria</taxon>
        <taxon>Bacillati</taxon>
        <taxon>Actinomycetota</taxon>
        <taxon>Actinomycetes</taxon>
        <taxon>Kitasatosporales</taxon>
        <taxon>Streptomycetaceae</taxon>
        <taxon>Streptomyces</taxon>
    </lineage>
</organism>
<sequence length="167" mass="17321">MAIKPKRTAREIAARKRAMARALQLNAERRKREEELTHLAADFLMTRELEADVHSELTKQITALRAAAEAECVRLRQQGAAVVAVMVARGEGAGRIGQRLGVGVGEVRLLRDEAAERVQEAAGRGGGASGRAAVRGDAGPLGVVPSVAGPVLRPSLGAPGAGGPGPV</sequence>
<reference evidence="1 2" key="1">
    <citation type="submission" date="2020-06" db="EMBL/GenBank/DDBJ databases">
        <title>Genome mining for natural products.</title>
        <authorList>
            <person name="Zhang B."/>
            <person name="Shi J."/>
            <person name="Ge H."/>
        </authorList>
    </citation>
    <scope>NUCLEOTIDE SEQUENCE [LARGE SCALE GENOMIC DNA]</scope>
    <source>
        <strain evidence="1 2">NA02069</strain>
    </source>
</reference>